<protein>
    <recommendedName>
        <fullName evidence="3">DNA topoisomerase</fullName>
        <ecNumber evidence="3">5.6.2.1</ecNumber>
    </recommendedName>
    <alternativeName>
        <fullName evidence="13">Omega-protein</fullName>
    </alternativeName>
    <alternativeName>
        <fullName evidence="12">Relaxing enzyme</fullName>
    </alternativeName>
    <alternativeName>
        <fullName evidence="10">Swivelase</fullName>
    </alternativeName>
    <alternativeName>
        <fullName evidence="11">Untwisting enzyme</fullName>
    </alternativeName>
</protein>
<feature type="non-terminal residue" evidence="15">
    <location>
        <position position="521"/>
    </location>
</feature>
<dbReference type="InterPro" id="IPR003602">
    <property type="entry name" value="Topo_IA_DNA-bd_dom"/>
</dbReference>
<dbReference type="AlphaFoldDB" id="A0A350HBX2"/>
<dbReference type="GO" id="GO:0008270">
    <property type="term" value="F:zinc ion binding"/>
    <property type="evidence" value="ECO:0007669"/>
    <property type="project" value="UniProtKB-KW"/>
</dbReference>
<dbReference type="PROSITE" id="PS52039">
    <property type="entry name" value="TOPO_IA_2"/>
    <property type="match status" value="1"/>
</dbReference>
<keyword evidence="6" id="KW-0862">Zinc</keyword>
<evidence type="ECO:0000259" key="14">
    <source>
        <dbReference type="PROSITE" id="PS52039"/>
    </source>
</evidence>
<name>A0A350HBX2_UNCW3</name>
<dbReference type="PRINTS" id="PR00417">
    <property type="entry name" value="PRTPISMRASEI"/>
</dbReference>
<dbReference type="GO" id="GO:0006265">
    <property type="term" value="P:DNA topological change"/>
    <property type="evidence" value="ECO:0007669"/>
    <property type="project" value="InterPro"/>
</dbReference>
<evidence type="ECO:0000256" key="1">
    <source>
        <dbReference type="ARBA" id="ARBA00000213"/>
    </source>
</evidence>
<dbReference type="SUPFAM" id="SSF56712">
    <property type="entry name" value="Prokaryotic type I DNA topoisomerase"/>
    <property type="match status" value="1"/>
</dbReference>
<dbReference type="Gene3D" id="3.30.65.10">
    <property type="entry name" value="Bacterial Topoisomerase I, domain 1"/>
    <property type="match status" value="2"/>
</dbReference>
<sequence length="521" mass="59603">MVSPFLWRAVKQGLSAGRVQSVALRLICEKEEKIESFKSKTTFKVRGHFKKEADEFFADLVEYNNSKAAFTEEKSAKEIEALLSKSKFHIDALKQEKKEVKSHPPFTTSTLQQTASNALNYTAKKTMSIAQELYEGVEIDGALTGLITYMRTDSTRINDDAVKSVRTYIKENFTDKYMSQSVNIFKSGKMSQDAHEAIRVTDVNLTPEKAEKFLSKEQHRLYSLIWKRTIACQMANAVYAYTTVDIRGDEFLFRGVGNQLLFEGFMKIYSYGDFRDLKNLIPSMEKNDKVDLKSSEVRKEETQPPSRYTDATLVKALEAKGIGRPSTYAAIIDILMKRDYMIKEKRYFKPTELGKVVNKVLVNYFSETINVDFTAKMEGELDQIEQGKIKRNDLLKEFYSEFSKSLKNAETNKKEVKTLIEEKTSEVCDKCGSPMIIKWGRFGKFMACSNYPKCSNTKQIEEENEKIDELCPECSKPLTVKRGRFGKFIACSDYPKCKYTRNSSSGIKCPKCGEGDLIERQ</sequence>
<comment type="similarity">
    <text evidence="2">Belongs to the type IA topoisomerase family.</text>
</comment>
<dbReference type="GO" id="GO:0005694">
    <property type="term" value="C:chromosome"/>
    <property type="evidence" value="ECO:0007669"/>
    <property type="project" value="InterPro"/>
</dbReference>
<evidence type="ECO:0000256" key="3">
    <source>
        <dbReference type="ARBA" id="ARBA00012891"/>
    </source>
</evidence>
<evidence type="ECO:0000256" key="4">
    <source>
        <dbReference type="ARBA" id="ARBA00022723"/>
    </source>
</evidence>
<dbReference type="CDD" id="cd00186">
    <property type="entry name" value="TOP1Ac"/>
    <property type="match status" value="1"/>
</dbReference>
<evidence type="ECO:0000256" key="7">
    <source>
        <dbReference type="ARBA" id="ARBA00023029"/>
    </source>
</evidence>
<feature type="domain" description="Topo IA-type catalytic" evidence="14">
    <location>
        <begin position="1"/>
        <end position="406"/>
    </location>
</feature>
<evidence type="ECO:0000256" key="6">
    <source>
        <dbReference type="ARBA" id="ARBA00022833"/>
    </source>
</evidence>
<keyword evidence="5" id="KW-0863">Zinc-finger</keyword>
<evidence type="ECO:0000313" key="15">
    <source>
        <dbReference type="EMBL" id="HAV93038.1"/>
    </source>
</evidence>
<reference evidence="15 16" key="1">
    <citation type="journal article" date="2018" name="Nat. Biotechnol.">
        <title>A standardized bacterial taxonomy based on genome phylogeny substantially revises the tree of life.</title>
        <authorList>
            <person name="Parks D.H."/>
            <person name="Chuvochina M."/>
            <person name="Waite D.W."/>
            <person name="Rinke C."/>
            <person name="Skarshewski A."/>
            <person name="Chaumeil P.A."/>
            <person name="Hugenholtz P."/>
        </authorList>
    </citation>
    <scope>NUCLEOTIDE SEQUENCE [LARGE SCALE GENOMIC DNA]</scope>
    <source>
        <strain evidence="15">UBA9956</strain>
    </source>
</reference>
<dbReference type="Gene3D" id="1.10.290.10">
    <property type="entry name" value="Topoisomerase I, domain 4"/>
    <property type="match status" value="1"/>
</dbReference>
<keyword evidence="7" id="KW-0799">Topoisomerase</keyword>
<dbReference type="NCBIfam" id="TIGR01051">
    <property type="entry name" value="topA_bact"/>
    <property type="match status" value="1"/>
</dbReference>
<dbReference type="GO" id="GO:0003917">
    <property type="term" value="F:DNA topoisomerase type I (single strand cut, ATP-independent) activity"/>
    <property type="evidence" value="ECO:0007669"/>
    <property type="project" value="UniProtKB-EC"/>
</dbReference>
<accession>A0A350HBX2</accession>
<dbReference type="InterPro" id="IPR023405">
    <property type="entry name" value="Topo_IA_core_domain"/>
</dbReference>
<evidence type="ECO:0000256" key="9">
    <source>
        <dbReference type="ARBA" id="ARBA00023235"/>
    </source>
</evidence>
<dbReference type="EC" id="5.6.2.1" evidence="3"/>
<dbReference type="InterPro" id="IPR013824">
    <property type="entry name" value="Topo_IA_cen_sub1"/>
</dbReference>
<evidence type="ECO:0000256" key="13">
    <source>
        <dbReference type="ARBA" id="ARBA00032877"/>
    </source>
</evidence>
<dbReference type="InterPro" id="IPR023406">
    <property type="entry name" value="Topo_IA_AS"/>
</dbReference>
<keyword evidence="4" id="KW-0479">Metal-binding</keyword>
<dbReference type="InterPro" id="IPR003601">
    <property type="entry name" value="Topo_IA_2"/>
</dbReference>
<dbReference type="PANTHER" id="PTHR42785">
    <property type="entry name" value="DNA TOPOISOMERASE, TYPE IA, CORE"/>
    <property type="match status" value="1"/>
</dbReference>
<dbReference type="InterPro" id="IPR013825">
    <property type="entry name" value="Topo_IA_cen_sub2"/>
</dbReference>
<dbReference type="GO" id="GO:0003677">
    <property type="term" value="F:DNA binding"/>
    <property type="evidence" value="ECO:0007669"/>
    <property type="project" value="UniProtKB-KW"/>
</dbReference>
<evidence type="ECO:0000256" key="8">
    <source>
        <dbReference type="ARBA" id="ARBA00023125"/>
    </source>
</evidence>
<dbReference type="Pfam" id="PF01131">
    <property type="entry name" value="Topoisom_bac"/>
    <property type="match status" value="1"/>
</dbReference>
<evidence type="ECO:0000313" key="16">
    <source>
        <dbReference type="Proteomes" id="UP000264062"/>
    </source>
</evidence>
<dbReference type="InterPro" id="IPR013826">
    <property type="entry name" value="Topo_IA_cen_sub3"/>
</dbReference>
<dbReference type="SUPFAM" id="SSF57783">
    <property type="entry name" value="Zinc beta-ribbon"/>
    <property type="match status" value="2"/>
</dbReference>
<proteinExistence type="inferred from homology"/>
<organism evidence="15 16">
    <name type="scientific">candidate division WOR-3 bacterium</name>
    <dbReference type="NCBI Taxonomy" id="2052148"/>
    <lineage>
        <taxon>Bacteria</taxon>
        <taxon>Bacteria division WOR-3</taxon>
    </lineage>
</organism>
<evidence type="ECO:0000256" key="5">
    <source>
        <dbReference type="ARBA" id="ARBA00022771"/>
    </source>
</evidence>
<dbReference type="PANTHER" id="PTHR42785:SF1">
    <property type="entry name" value="DNA TOPOISOMERASE"/>
    <property type="match status" value="1"/>
</dbReference>
<gene>
    <name evidence="15" type="ORF">DCW38_07670</name>
</gene>
<dbReference type="Gene3D" id="2.70.20.10">
    <property type="entry name" value="Topoisomerase I, domain 3"/>
    <property type="match status" value="1"/>
</dbReference>
<dbReference type="PROSITE" id="PS00396">
    <property type="entry name" value="TOPO_IA_1"/>
    <property type="match status" value="1"/>
</dbReference>
<dbReference type="InterPro" id="IPR005733">
    <property type="entry name" value="TopoI_bac-type"/>
</dbReference>
<evidence type="ECO:0000256" key="10">
    <source>
        <dbReference type="ARBA" id="ARBA00030003"/>
    </source>
</evidence>
<dbReference type="InterPro" id="IPR000380">
    <property type="entry name" value="Topo_IA"/>
</dbReference>
<evidence type="ECO:0000256" key="2">
    <source>
        <dbReference type="ARBA" id="ARBA00009446"/>
    </source>
</evidence>
<comment type="caution">
    <text evidence="15">The sequence shown here is derived from an EMBL/GenBank/DDBJ whole genome shotgun (WGS) entry which is preliminary data.</text>
</comment>
<evidence type="ECO:0000256" key="12">
    <source>
        <dbReference type="ARBA" id="ARBA00032235"/>
    </source>
</evidence>
<dbReference type="EMBL" id="DMZY01000227">
    <property type="protein sequence ID" value="HAV93038.1"/>
    <property type="molecule type" value="Genomic_DNA"/>
</dbReference>
<dbReference type="Pfam" id="PF01396">
    <property type="entry name" value="Zn_ribbon_Top1"/>
    <property type="match status" value="3"/>
</dbReference>
<dbReference type="InterPro" id="IPR013497">
    <property type="entry name" value="Topo_IA_cen"/>
</dbReference>
<dbReference type="SMART" id="SM00436">
    <property type="entry name" value="TOP1Bc"/>
    <property type="match status" value="1"/>
</dbReference>
<dbReference type="Gene3D" id="1.10.460.10">
    <property type="entry name" value="Topoisomerase I, domain 2"/>
    <property type="match status" value="1"/>
</dbReference>
<evidence type="ECO:0000256" key="11">
    <source>
        <dbReference type="ARBA" id="ARBA00031985"/>
    </source>
</evidence>
<dbReference type="Proteomes" id="UP000264062">
    <property type="component" value="Unassembled WGS sequence"/>
</dbReference>
<comment type="catalytic activity">
    <reaction evidence="1">
        <text>ATP-independent breakage of single-stranded DNA, followed by passage and rejoining.</text>
        <dbReference type="EC" id="5.6.2.1"/>
    </reaction>
</comment>
<keyword evidence="9 15" id="KW-0413">Isomerase</keyword>
<dbReference type="SMART" id="SM00437">
    <property type="entry name" value="TOP1Ac"/>
    <property type="match status" value="1"/>
</dbReference>
<keyword evidence="8" id="KW-0238">DNA-binding</keyword>
<dbReference type="InterPro" id="IPR013498">
    <property type="entry name" value="Topo_IA_Znf"/>
</dbReference>